<dbReference type="GO" id="GO:0008168">
    <property type="term" value="F:methyltransferase activity"/>
    <property type="evidence" value="ECO:0007669"/>
    <property type="project" value="UniProtKB-KW"/>
</dbReference>
<dbReference type="Pfam" id="PF13847">
    <property type="entry name" value="Methyltransf_31"/>
    <property type="match status" value="1"/>
</dbReference>
<reference evidence="3" key="1">
    <citation type="submission" date="2020-09" db="EMBL/GenBank/DDBJ databases">
        <title>Hoyosella lacisalsi sp. nov., a halotolerant actinobacterium isolated from soil of Lake Gudzhirganskoe.</title>
        <authorList>
            <person name="Yang Q."/>
            <person name="Guo P.Y."/>
            <person name="Liu S.W."/>
            <person name="Li F.N."/>
            <person name="Sun C.H."/>
        </authorList>
    </citation>
    <scope>NUCLEOTIDE SEQUENCE</scope>
    <source>
        <strain evidence="3">G463</strain>
    </source>
</reference>
<evidence type="ECO:0000313" key="4">
    <source>
        <dbReference type="Proteomes" id="UP000642993"/>
    </source>
</evidence>
<keyword evidence="3" id="KW-0489">Methyltransferase</keyword>
<evidence type="ECO:0000259" key="2">
    <source>
        <dbReference type="Pfam" id="PF13847"/>
    </source>
</evidence>
<dbReference type="InterPro" id="IPR025714">
    <property type="entry name" value="Methyltranfer_dom"/>
</dbReference>
<comment type="caution">
    <text evidence="3">The sequence shown here is derived from an EMBL/GenBank/DDBJ whole genome shotgun (WGS) entry which is preliminary data.</text>
</comment>
<dbReference type="CDD" id="cd02440">
    <property type="entry name" value="AdoMet_MTases"/>
    <property type="match status" value="1"/>
</dbReference>
<dbReference type="GO" id="GO:0032259">
    <property type="term" value="P:methylation"/>
    <property type="evidence" value="ECO:0007669"/>
    <property type="project" value="UniProtKB-KW"/>
</dbReference>
<proteinExistence type="predicted"/>
<dbReference type="Proteomes" id="UP000642993">
    <property type="component" value="Unassembled WGS sequence"/>
</dbReference>
<dbReference type="InterPro" id="IPR036390">
    <property type="entry name" value="WH_DNA-bd_sf"/>
</dbReference>
<feature type="region of interest" description="Disordered" evidence="1">
    <location>
        <begin position="41"/>
        <end position="76"/>
    </location>
</feature>
<dbReference type="PANTHER" id="PTHR45128">
    <property type="entry name" value="METHYLTRANSFERASE TYPE 11"/>
    <property type="match status" value="1"/>
</dbReference>
<dbReference type="Gene3D" id="1.10.10.10">
    <property type="entry name" value="Winged helix-like DNA-binding domain superfamily/Winged helix DNA-binding domain"/>
    <property type="match status" value="1"/>
</dbReference>
<accession>A0A927JAK2</accession>
<dbReference type="InterPro" id="IPR036388">
    <property type="entry name" value="WH-like_DNA-bd_sf"/>
</dbReference>
<feature type="compositionally biased region" description="Low complexity" evidence="1">
    <location>
        <begin position="65"/>
        <end position="76"/>
    </location>
</feature>
<protein>
    <submittedName>
        <fullName evidence="3">Class I SAM-dependent methyltransferase</fullName>
    </submittedName>
</protein>
<dbReference type="AlphaFoldDB" id="A0A927JAK2"/>
<evidence type="ECO:0000256" key="1">
    <source>
        <dbReference type="SAM" id="MobiDB-lite"/>
    </source>
</evidence>
<sequence length="433" mass="45667">MPTGWFTLRTTCSLPAHREYTLQRDSAGIRSARGGRLVPAATAGAIPPGRGREYDQGVASPTVDAPAAGESPPGPGASAEAFAGKVFAALLGALETQAIYLGDKLGYYRALDDHGALTAPALASITGTHPRYAREWLEHQAVNGYVLVDEPRAAPDARQYTLTEGAAAVLARDSDLTYMAPFASLAAATASHLDALVHAYRTGGGVSWKQLGDDAREGQGAANKPLYLGPLVNEYIPSLGAIHERLSAGAAVADIGCGTGWSSIAMATRYPASTIDGYDIDEASIEQARRNARASGNPTNLGFHLGDAAEAGQDGHYDLVCAFECIHDMPDPVSVLATMRRMAKPGGTVMIMDEKVAEAFTAPGDDTERLMYGFSILCCLPDGMSHQPSVGTGTVMRPSTLEAYGRSAGFDGLEVLPLDNDFFRFYRLILPEG</sequence>
<evidence type="ECO:0000313" key="3">
    <source>
        <dbReference type="EMBL" id="MBD8505719.1"/>
    </source>
</evidence>
<dbReference type="PANTHER" id="PTHR45128:SF2">
    <property type="entry name" value="METHYLTRANSFERASE DOMAIN-CONTAINING PROTEIN"/>
    <property type="match status" value="1"/>
</dbReference>
<dbReference type="SUPFAM" id="SSF46785">
    <property type="entry name" value="Winged helix' DNA-binding domain"/>
    <property type="match status" value="1"/>
</dbReference>
<dbReference type="InterPro" id="IPR053173">
    <property type="entry name" value="SAM-binding_MTase"/>
</dbReference>
<gene>
    <name evidence="3" type="ORF">HT102_04370</name>
</gene>
<feature type="domain" description="Methyltransferase" evidence="2">
    <location>
        <begin position="247"/>
        <end position="361"/>
    </location>
</feature>
<dbReference type="EMBL" id="JACYWE010000002">
    <property type="protein sequence ID" value="MBD8505719.1"/>
    <property type="molecule type" value="Genomic_DNA"/>
</dbReference>
<name>A0A927JAK2_9ACTN</name>
<keyword evidence="4" id="KW-1185">Reference proteome</keyword>
<keyword evidence="3" id="KW-0808">Transferase</keyword>
<dbReference type="InterPro" id="IPR029063">
    <property type="entry name" value="SAM-dependent_MTases_sf"/>
</dbReference>
<organism evidence="3 4">
    <name type="scientific">Lolliginicoccus lacisalsi</name>
    <dbReference type="NCBI Taxonomy" id="2742202"/>
    <lineage>
        <taxon>Bacteria</taxon>
        <taxon>Bacillati</taxon>
        <taxon>Actinomycetota</taxon>
        <taxon>Actinomycetes</taxon>
        <taxon>Mycobacteriales</taxon>
        <taxon>Hoyosellaceae</taxon>
        <taxon>Lolliginicoccus</taxon>
    </lineage>
</organism>
<dbReference type="Gene3D" id="3.40.50.150">
    <property type="entry name" value="Vaccinia Virus protein VP39"/>
    <property type="match status" value="1"/>
</dbReference>
<dbReference type="SUPFAM" id="SSF53335">
    <property type="entry name" value="S-adenosyl-L-methionine-dependent methyltransferases"/>
    <property type="match status" value="1"/>
</dbReference>